<organism evidence="1 2">
    <name type="scientific">Meira miltonrushii</name>
    <dbReference type="NCBI Taxonomy" id="1280837"/>
    <lineage>
        <taxon>Eukaryota</taxon>
        <taxon>Fungi</taxon>
        <taxon>Dikarya</taxon>
        <taxon>Basidiomycota</taxon>
        <taxon>Ustilaginomycotina</taxon>
        <taxon>Exobasidiomycetes</taxon>
        <taxon>Exobasidiales</taxon>
        <taxon>Brachybasidiaceae</taxon>
        <taxon>Meira</taxon>
    </lineage>
</organism>
<evidence type="ECO:0000313" key="1">
    <source>
        <dbReference type="EMBL" id="PWN31269.1"/>
    </source>
</evidence>
<dbReference type="GO" id="GO:0005634">
    <property type="term" value="C:nucleus"/>
    <property type="evidence" value="ECO:0007669"/>
    <property type="project" value="TreeGrafter"/>
</dbReference>
<dbReference type="GO" id="GO:0016279">
    <property type="term" value="F:protein-lysine N-methyltransferase activity"/>
    <property type="evidence" value="ECO:0007669"/>
    <property type="project" value="TreeGrafter"/>
</dbReference>
<gene>
    <name evidence="1" type="ORF">FA14DRAFT_158911</name>
</gene>
<evidence type="ECO:0000313" key="2">
    <source>
        <dbReference type="Proteomes" id="UP000245771"/>
    </source>
</evidence>
<proteinExistence type="predicted"/>
<dbReference type="PANTHER" id="PTHR13271:SF34">
    <property type="entry name" value="N-LYSINE METHYLTRANSFERASE SETD6"/>
    <property type="match status" value="1"/>
</dbReference>
<dbReference type="InterPro" id="IPR046341">
    <property type="entry name" value="SET_dom_sf"/>
</dbReference>
<dbReference type="CDD" id="cd10527">
    <property type="entry name" value="SET_LSMT"/>
    <property type="match status" value="1"/>
</dbReference>
<dbReference type="Gene3D" id="3.90.1410.10">
    <property type="entry name" value="set domain protein methyltransferase, domain 1"/>
    <property type="match status" value="1"/>
</dbReference>
<accession>A0A316V146</accession>
<dbReference type="AlphaFoldDB" id="A0A316V146"/>
<reference evidence="1 2" key="1">
    <citation type="journal article" date="2018" name="Mol. Biol. Evol.">
        <title>Broad Genomic Sampling Reveals a Smut Pathogenic Ancestry of the Fungal Clade Ustilaginomycotina.</title>
        <authorList>
            <person name="Kijpornyongpan T."/>
            <person name="Mondo S.J."/>
            <person name="Barry K."/>
            <person name="Sandor L."/>
            <person name="Lee J."/>
            <person name="Lipzen A."/>
            <person name="Pangilinan J."/>
            <person name="LaButti K."/>
            <person name="Hainaut M."/>
            <person name="Henrissat B."/>
            <person name="Grigoriev I.V."/>
            <person name="Spatafora J.W."/>
            <person name="Aime M.C."/>
        </authorList>
    </citation>
    <scope>NUCLEOTIDE SEQUENCE [LARGE SCALE GENOMIC DNA]</scope>
    <source>
        <strain evidence="1 2">MCA 3882</strain>
    </source>
</reference>
<dbReference type="EMBL" id="KZ819614">
    <property type="protein sequence ID" value="PWN31269.1"/>
    <property type="molecule type" value="Genomic_DNA"/>
</dbReference>
<sequence length="662" mass="75452">MKDETTTSTVQQTTLLKQSTDDDQRRISILLEWAHEKHIWIHDDIIIGRMEEINIPANEQSIIAKGEGYGIFLRKDSEPLIDRQILVLVPKQTILSAKTSSLSALIKGDLLFNHDAAAGLLLSTVLLHEFLLGEQGPWWGYLQSMPKSRPQKEWGISLPMHWKEESENECWRWIEHCESGRMIKRTNDDPNGLLEGIGMSLARLKKYFDQKLLPILSEAHPHLTMDSISTKAALWNDFIGMHSLVSSRSFVVDMYHGLALVPVSDMFNHSDDANVHFEADEDVCDECGELGMCPHNDDPLPSSAYGRPSAFLPAERGPNSIDWKAPEWLDGLETVDMVAQEQIDRATEAFNTYGLMSNSVLLTTYGFCLDDETEWERYGWEWRNEVEMKEICAAFKLQKDSKKRYLDKNFDDQNDRTASTLYDRWIKAFVSFTNLPLQSFAELYLSPMEIIRNQKDESEPGTPSLTMPITSPFLALMRSVALEELDRQIEPIMEEQDLSPSLQTFLSPLSMHDGSRDRYQPLFIDKEGQVSLPLFRIAVLASYVNDSDESLSEAKIIGESERLLDHIIFISETNDEFNESKWSISVIKILKNALQSILALIQSRRMKLYITQGNRQEDALRIIESDKRGSLRSAVLQAFQEAKALDITIDRAAAYLHLLNGV</sequence>
<keyword evidence="2" id="KW-1185">Reference proteome</keyword>
<dbReference type="STRING" id="1280837.A0A316V146"/>
<dbReference type="InParanoid" id="A0A316V146"/>
<dbReference type="PANTHER" id="PTHR13271">
    <property type="entry name" value="UNCHARACTERIZED PUTATIVE METHYLTRANSFERASE"/>
    <property type="match status" value="1"/>
</dbReference>
<name>A0A316V146_9BASI</name>
<protein>
    <submittedName>
        <fullName evidence="1">SET domain-containing protein</fullName>
    </submittedName>
</protein>
<dbReference type="InterPro" id="IPR050600">
    <property type="entry name" value="SETD3_SETD6_MTase"/>
</dbReference>
<dbReference type="SUPFAM" id="SSF82199">
    <property type="entry name" value="SET domain"/>
    <property type="match status" value="2"/>
</dbReference>
<dbReference type="RefSeq" id="XP_025351571.1">
    <property type="nucleotide sequence ID" value="XM_025498009.1"/>
</dbReference>
<dbReference type="GeneID" id="37019790"/>
<dbReference type="Proteomes" id="UP000245771">
    <property type="component" value="Unassembled WGS sequence"/>
</dbReference>
<dbReference type="OrthoDB" id="441812at2759"/>